<gene>
    <name evidence="1" type="ORF">H312_02532</name>
</gene>
<name>A0A059EZF6_9MICR</name>
<dbReference type="EMBL" id="KK365206">
    <property type="protein sequence ID" value="KCZ80076.1"/>
    <property type="molecule type" value="Genomic_DNA"/>
</dbReference>
<reference evidence="2" key="1">
    <citation type="submission" date="2013-02" db="EMBL/GenBank/DDBJ databases">
        <authorList>
            <consortium name="The Broad Institute Genome Sequencing Platform"/>
            <person name="Cuomo C."/>
            <person name="Becnel J."/>
            <person name="Sanscrainte N."/>
            <person name="Walker B."/>
            <person name="Young S.K."/>
            <person name="Zeng Q."/>
            <person name="Gargeya S."/>
            <person name="Fitzgerald M."/>
            <person name="Haas B."/>
            <person name="Abouelleil A."/>
            <person name="Alvarado L."/>
            <person name="Arachchi H.M."/>
            <person name="Berlin A.M."/>
            <person name="Chapman S.B."/>
            <person name="Dewar J."/>
            <person name="Goldberg J."/>
            <person name="Griggs A."/>
            <person name="Gujja S."/>
            <person name="Hansen M."/>
            <person name="Howarth C."/>
            <person name="Imamovic A."/>
            <person name="Larimer J."/>
            <person name="McCowan C."/>
            <person name="Murphy C."/>
            <person name="Neiman D."/>
            <person name="Pearson M."/>
            <person name="Priest M."/>
            <person name="Roberts A."/>
            <person name="Saif S."/>
            <person name="Shea T."/>
            <person name="Sisk P."/>
            <person name="Sykes S."/>
            <person name="Wortman J."/>
            <person name="Nusbaum C."/>
            <person name="Birren B."/>
        </authorList>
    </citation>
    <scope>NUCLEOTIDE SEQUENCE [LARGE SCALE GENOMIC DNA]</scope>
    <source>
        <strain evidence="2">PRA339</strain>
    </source>
</reference>
<dbReference type="HOGENOM" id="CLU_794467_0_0_1"/>
<proteinExistence type="predicted"/>
<dbReference type="Proteomes" id="UP000030655">
    <property type="component" value="Unassembled WGS sequence"/>
</dbReference>
<evidence type="ECO:0000313" key="2">
    <source>
        <dbReference type="Proteomes" id="UP000030655"/>
    </source>
</evidence>
<dbReference type="AlphaFoldDB" id="A0A059EZF6"/>
<evidence type="ECO:0000313" key="1">
    <source>
        <dbReference type="EMBL" id="KCZ80076.1"/>
    </source>
</evidence>
<dbReference type="OrthoDB" id="2188957at2759"/>
<accession>A0A059EZF6</accession>
<protein>
    <submittedName>
        <fullName evidence="1">Uncharacterized protein</fullName>
    </submittedName>
</protein>
<reference evidence="1 2" key="2">
    <citation type="submission" date="2014-03" db="EMBL/GenBank/DDBJ databases">
        <title>The Genome Sequence of Anncaliia algerae insect isolate PRA339.</title>
        <authorList>
            <consortium name="The Broad Institute Genome Sequencing Platform"/>
            <consortium name="The Broad Institute Genome Sequencing Center for Infectious Disease"/>
            <person name="Cuomo C."/>
            <person name="Becnel J."/>
            <person name="Sanscrainte N."/>
            <person name="Walker B."/>
            <person name="Young S.K."/>
            <person name="Zeng Q."/>
            <person name="Gargeya S."/>
            <person name="Fitzgerald M."/>
            <person name="Haas B."/>
            <person name="Abouelleil A."/>
            <person name="Alvarado L."/>
            <person name="Arachchi H.M."/>
            <person name="Berlin A.M."/>
            <person name="Chapman S.B."/>
            <person name="Dewar J."/>
            <person name="Goldberg J."/>
            <person name="Griggs A."/>
            <person name="Gujja S."/>
            <person name="Hansen M."/>
            <person name="Howarth C."/>
            <person name="Imamovic A."/>
            <person name="Larimer J."/>
            <person name="McCowan C."/>
            <person name="Murphy C."/>
            <person name="Neiman D."/>
            <person name="Pearson M."/>
            <person name="Priest M."/>
            <person name="Roberts A."/>
            <person name="Saif S."/>
            <person name="Shea T."/>
            <person name="Sisk P."/>
            <person name="Sykes S."/>
            <person name="Wortman J."/>
            <person name="Nusbaum C."/>
            <person name="Birren B."/>
        </authorList>
    </citation>
    <scope>NUCLEOTIDE SEQUENCE [LARGE SCALE GENOMIC DNA]</scope>
    <source>
        <strain evidence="1 2">PRA339</strain>
    </source>
</reference>
<sequence>MISENKEDEELVYILNNKILPINEITSLLAQKNINIKIKMGSFNSKEIKEIDIHVKEYLRIHSYTLEELQVSIQNYDKKFPLAHLSRYVTERIRYRTFFMIYSFIQYNYHPAKNAPFTNENRIRLMELVKEKNYNWKLISKEMLVSNKYLRNEYMRFLEDKVSKPRILKVCQYYKIDLTEKEIDSLTDGTLRKAKSFIERKTSSIFQWDKSSIYQLCYAIFCNNYYATQEAFNLLGSNLNEESISVEEKIEEEPILLDDFDFLNEEIVLEDIFWGSLRLEFKLPRTVLKSRFKIIVNYNRITTYEHLLTFLMKSGKEILIENKKNKMIMELRKENKNIKNIKESFVDDF</sequence>
<dbReference type="STRING" id="1288291.A0A059EZF6"/>
<dbReference type="VEuPathDB" id="MicrosporidiaDB:H312_02532"/>
<keyword evidence="2" id="KW-1185">Reference proteome</keyword>
<organism evidence="1 2">
    <name type="scientific">Anncaliia algerae PRA339</name>
    <dbReference type="NCBI Taxonomy" id="1288291"/>
    <lineage>
        <taxon>Eukaryota</taxon>
        <taxon>Fungi</taxon>
        <taxon>Fungi incertae sedis</taxon>
        <taxon>Microsporidia</taxon>
        <taxon>Tubulinosematoidea</taxon>
        <taxon>Tubulinosematidae</taxon>
        <taxon>Anncaliia</taxon>
    </lineage>
</organism>